<dbReference type="PANTHER" id="PTHR36528:SF1">
    <property type="entry name" value="CRISPR SYSTEM SINGLE-STRAND-SPECIFIC DEOXYRIBONUCLEASE CAS10_CSM1 (SUBTYPE III-A)"/>
    <property type="match status" value="1"/>
</dbReference>
<dbReference type="Gene3D" id="3.30.70.270">
    <property type="match status" value="1"/>
</dbReference>
<dbReference type="GO" id="GO:0004527">
    <property type="term" value="F:exonuclease activity"/>
    <property type="evidence" value="ECO:0007669"/>
    <property type="project" value="UniProtKB-KW"/>
</dbReference>
<dbReference type="InterPro" id="IPR048693">
    <property type="entry name" value="Cmr2-like_C"/>
</dbReference>
<comment type="similarity">
    <text evidence="1">Belongs to the CRISPR-associated Cas10/Csm1 family.</text>
</comment>
<reference evidence="13 14" key="1">
    <citation type="submission" date="2018-11" db="EMBL/GenBank/DDBJ databases">
        <title>Species Designations Belie Phenotypic and Genotypic Heterogeneity in Oral Streptococci.</title>
        <authorList>
            <person name="Velsko I."/>
        </authorList>
    </citation>
    <scope>NUCLEOTIDE SEQUENCE [LARGE SCALE GENOMIC DNA]</scope>
    <source>
        <strain evidence="13 14">BCA6</strain>
    </source>
</reference>
<keyword evidence="9" id="KW-0067">ATP-binding</keyword>
<dbReference type="EMBL" id="RJPM01000001">
    <property type="protein sequence ID" value="RSJ77598.1"/>
    <property type="molecule type" value="Genomic_DNA"/>
</dbReference>
<evidence type="ECO:0000256" key="11">
    <source>
        <dbReference type="ARBA" id="ARBA00032922"/>
    </source>
</evidence>
<dbReference type="AlphaFoldDB" id="A0A3R9KC32"/>
<evidence type="ECO:0000256" key="9">
    <source>
        <dbReference type="ARBA" id="ARBA00022840"/>
    </source>
</evidence>
<name>A0A3R9KC32_STRCR</name>
<evidence type="ECO:0000256" key="5">
    <source>
        <dbReference type="ARBA" id="ARBA00022741"/>
    </source>
</evidence>
<evidence type="ECO:0000256" key="3">
    <source>
        <dbReference type="ARBA" id="ARBA00022679"/>
    </source>
</evidence>
<dbReference type="InterPro" id="IPR054767">
    <property type="entry name" value="Cas10-Cmr2_palm2"/>
</dbReference>
<sequence length="773" mass="87925">MKKEKIDLIYCALFHNLGRIISRSLGQSDDVDLGKAWLKEQLPQMDLYEDSRAGKIVSLADSGTGKIVSLADRIASGLPDDRKVMSDKLFYLQADIFNAFKEDKGSRYQKFEVLTDDSELNIASHEAVDISQDCYKELLNILTEKLQELPLEEENLPSFFNLWRSLFSKVPLLPGDKELGDLSLAEHSRLTVAFATAIFDYLESQGQYTLLDDESKFYRESAFLLASFDLSGIQDFIYNIASKGAAKQLKARSLYLEFMSENIVDSLLEKLALSRANALYVGGGHAYFILPNTEATVAALEQFEIEFNSFLLKHFQTGLYVAFGWAAFSAEQIMKYRCGSVASYLQHYREIYQEASRMISEKKISRYDANTLLELNKGGKQSERECEICHAVGEIEMLRIGGEDVQNLCPICRELRGFAAKIHTFDDTEKEDYYYFQIVEGEEELPIGPKAVLLAVDEENISTSGRLYVKNKFSMNKAGIHVFIGDRQAANIEDYAGLSQKEIEGTEGVAKGIKRLAVLRLDVDNLGAAFMAGFSEQEGGSYNTLARSAVFSQQMSLFFKFHINQFAKDKNLTIIYAGGDDVFAIGSWQDIIDFAVDIRQKFIAFTNGKLTLSAGVGLYPDKTPIHLMALDAGQLEEAAKDNGKDSISLFNERYTFKFDDFINEIYKGKLKDIRKYFSGQKDRGINFLYRLVELLQLNDKEMYKLHGSSDDRRMNVARLAYLLARMEDEASKDEKEHFREFKNAFWNWYKSSSKTQREAELALIYYLYEIRKV</sequence>
<dbReference type="InterPro" id="IPR000160">
    <property type="entry name" value="GGDEF_dom"/>
</dbReference>
<dbReference type="InterPro" id="IPR041062">
    <property type="entry name" value="Csm1_B"/>
</dbReference>
<dbReference type="CDD" id="cd09680">
    <property type="entry name" value="Cas10_III"/>
    <property type="match status" value="1"/>
</dbReference>
<feature type="domain" description="GGDEF" evidence="12">
    <location>
        <begin position="514"/>
        <end position="652"/>
    </location>
</feature>
<keyword evidence="8" id="KW-0269">Exonuclease</keyword>
<dbReference type="InterPro" id="IPR013408">
    <property type="entry name" value="Cas10/Csm1"/>
</dbReference>
<evidence type="ECO:0000259" key="12">
    <source>
        <dbReference type="PROSITE" id="PS50887"/>
    </source>
</evidence>
<keyword evidence="4" id="KW-0540">Nuclease</keyword>
<dbReference type="Pfam" id="PF22335">
    <property type="entry name" value="Cas10-Cmr2_palm2"/>
    <property type="match status" value="1"/>
</dbReference>
<organism evidence="13 14">
    <name type="scientific">Streptococcus cristatus</name>
    <dbReference type="NCBI Taxonomy" id="45634"/>
    <lineage>
        <taxon>Bacteria</taxon>
        <taxon>Bacillati</taxon>
        <taxon>Bacillota</taxon>
        <taxon>Bacilli</taxon>
        <taxon>Lactobacillales</taxon>
        <taxon>Streptococcaceae</taxon>
        <taxon>Streptococcus</taxon>
    </lineage>
</organism>
<dbReference type="NCBIfam" id="TIGR02578">
    <property type="entry name" value="cas_TM1811_Csm1"/>
    <property type="match status" value="1"/>
</dbReference>
<dbReference type="Pfam" id="PF18211">
    <property type="entry name" value="Csm1_B"/>
    <property type="match status" value="1"/>
</dbReference>
<protein>
    <recommendedName>
        <fullName evidence="2">CRISPR system single-strand-specific deoxyribonuclease Cas10/Csm1 (subtype III-A)</fullName>
    </recommendedName>
    <alternativeName>
        <fullName evidence="11">Cyclic oligoadenylate synthase</fullName>
    </alternativeName>
</protein>
<dbReference type="RefSeq" id="WP_125381420.1">
    <property type="nucleotide sequence ID" value="NZ_RJPM01000001.1"/>
</dbReference>
<evidence type="ECO:0000313" key="14">
    <source>
        <dbReference type="Proteomes" id="UP000272213"/>
    </source>
</evidence>
<keyword evidence="3" id="KW-0808">Transferase</keyword>
<dbReference type="GO" id="GO:0016740">
    <property type="term" value="F:transferase activity"/>
    <property type="evidence" value="ECO:0007669"/>
    <property type="project" value="UniProtKB-KW"/>
</dbReference>
<keyword evidence="10" id="KW-0051">Antiviral defense</keyword>
<dbReference type="InterPro" id="IPR052117">
    <property type="entry name" value="Cas10/Csm1_subtype-III-A"/>
</dbReference>
<comment type="caution">
    <text evidence="13">The sequence shown here is derived from an EMBL/GenBank/DDBJ whole genome shotgun (WGS) entry which is preliminary data.</text>
</comment>
<keyword evidence="5" id="KW-0547">Nucleotide-binding</keyword>
<evidence type="ECO:0000256" key="1">
    <source>
        <dbReference type="ARBA" id="ARBA00005700"/>
    </source>
</evidence>
<gene>
    <name evidence="13" type="ORF">D8798_00295</name>
</gene>
<dbReference type="Pfam" id="PF20824">
    <property type="entry name" value="Cmr2_hel_dom2"/>
    <property type="match status" value="1"/>
</dbReference>
<evidence type="ECO:0000256" key="2">
    <source>
        <dbReference type="ARBA" id="ARBA00014333"/>
    </source>
</evidence>
<accession>A0A3R9KC32</accession>
<dbReference type="PROSITE" id="PS50887">
    <property type="entry name" value="GGDEF"/>
    <property type="match status" value="1"/>
</dbReference>
<dbReference type="GO" id="GO:0004519">
    <property type="term" value="F:endonuclease activity"/>
    <property type="evidence" value="ECO:0007669"/>
    <property type="project" value="UniProtKB-KW"/>
</dbReference>
<evidence type="ECO:0000256" key="10">
    <source>
        <dbReference type="ARBA" id="ARBA00023118"/>
    </source>
</evidence>
<evidence type="ECO:0000256" key="4">
    <source>
        <dbReference type="ARBA" id="ARBA00022722"/>
    </source>
</evidence>
<dbReference type="GO" id="GO:0005524">
    <property type="term" value="F:ATP binding"/>
    <property type="evidence" value="ECO:0007669"/>
    <property type="project" value="UniProtKB-KW"/>
</dbReference>
<dbReference type="GO" id="GO:0051607">
    <property type="term" value="P:defense response to virus"/>
    <property type="evidence" value="ECO:0007669"/>
    <property type="project" value="UniProtKB-KW"/>
</dbReference>
<dbReference type="Proteomes" id="UP000272213">
    <property type="component" value="Unassembled WGS sequence"/>
</dbReference>
<dbReference type="PANTHER" id="PTHR36528">
    <property type="entry name" value="CRISPR SYSTEM SINGLE-STRAND-SPECIFIC DEOXYRIBONUCLEASE CAS10/CSM1 (SUBTYPE III-A)"/>
    <property type="match status" value="1"/>
</dbReference>
<keyword evidence="7" id="KW-0378">Hydrolase</keyword>
<evidence type="ECO:0000256" key="7">
    <source>
        <dbReference type="ARBA" id="ARBA00022801"/>
    </source>
</evidence>
<keyword evidence="6" id="KW-0255">Endonuclease</keyword>
<evidence type="ECO:0000313" key="13">
    <source>
        <dbReference type="EMBL" id="RSJ77598.1"/>
    </source>
</evidence>
<evidence type="ECO:0000256" key="6">
    <source>
        <dbReference type="ARBA" id="ARBA00022759"/>
    </source>
</evidence>
<proteinExistence type="inferred from homology"/>
<evidence type="ECO:0000256" key="8">
    <source>
        <dbReference type="ARBA" id="ARBA00022839"/>
    </source>
</evidence>
<dbReference type="InterPro" id="IPR043128">
    <property type="entry name" value="Rev_trsase/Diguanyl_cyclase"/>
</dbReference>